<accession>A0ABC8CUB3</accession>
<organism evidence="1 2">
    <name type="scientific">Clostridium botulinum</name>
    <dbReference type="NCBI Taxonomy" id="1491"/>
    <lineage>
        <taxon>Bacteria</taxon>
        <taxon>Bacillati</taxon>
        <taxon>Bacillota</taxon>
        <taxon>Clostridia</taxon>
        <taxon>Eubacteriales</taxon>
        <taxon>Clostridiaceae</taxon>
        <taxon>Clostridium</taxon>
    </lineage>
</organism>
<dbReference type="Proteomes" id="UP000240615">
    <property type="component" value="Chromosome"/>
</dbReference>
<proteinExistence type="predicted"/>
<dbReference type="EMBL" id="CP027777">
    <property type="protein sequence ID" value="AVQ37807.1"/>
    <property type="molecule type" value="Genomic_DNA"/>
</dbReference>
<sequence>MTLKSTYNDVIKVYGTGKVDHMKQVGWISDLDKYGQEFHIEFDKNTKLISLIR</sequence>
<evidence type="ECO:0000313" key="1">
    <source>
        <dbReference type="EMBL" id="AVQ37807.1"/>
    </source>
</evidence>
<protein>
    <submittedName>
        <fullName evidence="1">Uncharacterized protein</fullName>
    </submittedName>
</protein>
<evidence type="ECO:0000313" key="2">
    <source>
        <dbReference type="Proteomes" id="UP000240615"/>
    </source>
</evidence>
<gene>
    <name evidence="1" type="ORF">C7M56_03590</name>
</gene>
<reference evidence="1 2" key="1">
    <citation type="submission" date="2018-01" db="EMBL/GenBank/DDBJ databases">
        <title>Genetic Diversity of Clostridium botulinum in seafood.</title>
        <authorList>
            <person name="Athira V."/>
            <person name="Arun Jyothi P.V."/>
            <person name="Lalitha K.V."/>
            <person name="Joseph T.C."/>
        </authorList>
    </citation>
    <scope>NUCLEOTIDE SEQUENCE [LARGE SCALE GENOMIC DNA]</scope>
    <source>
        <strain evidence="1 2">Mfbjulcb8</strain>
    </source>
</reference>
<name>A0ABC8CUB3_CLOBO</name>
<dbReference type="AlphaFoldDB" id="A0ABC8CUB3"/>